<protein>
    <submittedName>
        <fullName evidence="1">Uncharacterized protein</fullName>
    </submittedName>
</protein>
<dbReference type="AlphaFoldDB" id="A0A7J9N724"/>
<keyword evidence="2" id="KW-1185">Reference proteome</keyword>
<gene>
    <name evidence="1" type="ORF">Goshw_020539</name>
</gene>
<sequence>MMREVIASDGDEATYHEINFKELKCLKLYYLQNLKSFCSGNYTLKFPSLDEVYVGDCPAM</sequence>
<dbReference type="OrthoDB" id="1752144at2759"/>
<accession>A0A7J9N724</accession>
<proteinExistence type="predicted"/>
<organism evidence="1 2">
    <name type="scientific">Gossypium schwendimanii</name>
    <name type="common">Cotton</name>
    <dbReference type="NCBI Taxonomy" id="34291"/>
    <lineage>
        <taxon>Eukaryota</taxon>
        <taxon>Viridiplantae</taxon>
        <taxon>Streptophyta</taxon>
        <taxon>Embryophyta</taxon>
        <taxon>Tracheophyta</taxon>
        <taxon>Spermatophyta</taxon>
        <taxon>Magnoliopsida</taxon>
        <taxon>eudicotyledons</taxon>
        <taxon>Gunneridae</taxon>
        <taxon>Pentapetalae</taxon>
        <taxon>rosids</taxon>
        <taxon>malvids</taxon>
        <taxon>Malvales</taxon>
        <taxon>Malvaceae</taxon>
        <taxon>Malvoideae</taxon>
        <taxon>Gossypium</taxon>
    </lineage>
</organism>
<evidence type="ECO:0000313" key="2">
    <source>
        <dbReference type="Proteomes" id="UP000593576"/>
    </source>
</evidence>
<reference evidence="1 2" key="1">
    <citation type="journal article" date="2019" name="Genome Biol. Evol.">
        <title>Insights into the evolution of the New World diploid cottons (Gossypium, subgenus Houzingenia) based on genome sequencing.</title>
        <authorList>
            <person name="Grover C.E."/>
            <person name="Arick M.A. 2nd"/>
            <person name="Thrash A."/>
            <person name="Conover J.L."/>
            <person name="Sanders W.S."/>
            <person name="Peterson D.G."/>
            <person name="Frelichowski J.E."/>
            <person name="Scheffler J.A."/>
            <person name="Scheffler B.E."/>
            <person name="Wendel J.F."/>
        </authorList>
    </citation>
    <scope>NUCLEOTIDE SEQUENCE [LARGE SCALE GENOMIC DNA]</scope>
    <source>
        <strain evidence="1">1</strain>
        <tissue evidence="1">Leaf</tissue>
    </source>
</reference>
<dbReference type="EMBL" id="JABFAF010271504">
    <property type="protein sequence ID" value="MBA0878389.1"/>
    <property type="molecule type" value="Genomic_DNA"/>
</dbReference>
<name>A0A7J9N724_GOSSC</name>
<comment type="caution">
    <text evidence="1">The sequence shown here is derived from an EMBL/GenBank/DDBJ whole genome shotgun (WGS) entry which is preliminary data.</text>
</comment>
<evidence type="ECO:0000313" key="1">
    <source>
        <dbReference type="EMBL" id="MBA0878389.1"/>
    </source>
</evidence>
<dbReference type="Proteomes" id="UP000593576">
    <property type="component" value="Unassembled WGS sequence"/>
</dbReference>
<feature type="non-terminal residue" evidence="1">
    <location>
        <position position="60"/>
    </location>
</feature>